<dbReference type="InterPro" id="IPR037925">
    <property type="entry name" value="FlgE/F/G-like"/>
</dbReference>
<feature type="domain" description="Flagellar basal body rod protein N-terminal" evidence="5">
    <location>
        <begin position="4"/>
        <end position="34"/>
    </location>
</feature>
<evidence type="ECO:0000313" key="8">
    <source>
        <dbReference type="EMBL" id="RDC59154.1"/>
    </source>
</evidence>
<evidence type="ECO:0000259" key="5">
    <source>
        <dbReference type="Pfam" id="PF00460"/>
    </source>
</evidence>
<name>A0A369Q307_9SPHN</name>
<evidence type="ECO:0000256" key="4">
    <source>
        <dbReference type="RuleBase" id="RU362116"/>
    </source>
</evidence>
<dbReference type="NCBIfam" id="TIGR03506">
    <property type="entry name" value="FlgEFG_subfam"/>
    <property type="match status" value="2"/>
</dbReference>
<protein>
    <recommendedName>
        <fullName evidence="4">Flagellar hook protein FlgE</fullName>
    </recommendedName>
</protein>
<evidence type="ECO:0000256" key="2">
    <source>
        <dbReference type="ARBA" id="ARBA00009677"/>
    </source>
</evidence>
<evidence type="ECO:0000259" key="6">
    <source>
        <dbReference type="Pfam" id="PF06429"/>
    </source>
</evidence>
<dbReference type="Pfam" id="PF22692">
    <property type="entry name" value="LlgE_F_G_D1"/>
    <property type="match status" value="1"/>
</dbReference>
<proteinExistence type="inferred from homology"/>
<dbReference type="SUPFAM" id="SSF117143">
    <property type="entry name" value="Flagellar hook protein flgE"/>
    <property type="match status" value="1"/>
</dbReference>
<dbReference type="GO" id="GO:0071978">
    <property type="term" value="P:bacterial-type flagellum-dependent swarming motility"/>
    <property type="evidence" value="ECO:0007669"/>
    <property type="project" value="TreeGrafter"/>
</dbReference>
<gene>
    <name evidence="8" type="ORF">HME9302_00339</name>
</gene>
<dbReference type="PANTHER" id="PTHR30435:SF1">
    <property type="entry name" value="FLAGELLAR HOOK PROTEIN FLGE"/>
    <property type="match status" value="1"/>
</dbReference>
<dbReference type="PANTHER" id="PTHR30435">
    <property type="entry name" value="FLAGELLAR PROTEIN"/>
    <property type="match status" value="1"/>
</dbReference>
<evidence type="ECO:0000256" key="3">
    <source>
        <dbReference type="ARBA" id="ARBA00023143"/>
    </source>
</evidence>
<comment type="function">
    <text evidence="4">A flexible structure which links the flagellar filament to the drive apparatus in the basal body.</text>
</comment>
<evidence type="ECO:0000259" key="7">
    <source>
        <dbReference type="Pfam" id="PF22692"/>
    </source>
</evidence>
<keyword evidence="8" id="KW-0969">Cilium</keyword>
<dbReference type="RefSeq" id="WP_115365563.1">
    <property type="nucleotide sequence ID" value="NZ_QBKA01000002.1"/>
</dbReference>
<comment type="subcellular location">
    <subcellularLocation>
        <location evidence="1 4">Bacterial flagellum basal body</location>
    </subcellularLocation>
</comment>
<keyword evidence="8" id="KW-0282">Flagellum</keyword>
<dbReference type="GO" id="GO:0009425">
    <property type="term" value="C:bacterial-type flagellum basal body"/>
    <property type="evidence" value="ECO:0007669"/>
    <property type="project" value="UniProtKB-SubCell"/>
</dbReference>
<accession>A0A369Q307</accession>
<keyword evidence="9" id="KW-1185">Reference proteome</keyword>
<comment type="similarity">
    <text evidence="2 4">Belongs to the flagella basal body rod proteins family.</text>
</comment>
<keyword evidence="8" id="KW-0966">Cell projection</keyword>
<dbReference type="Proteomes" id="UP000253727">
    <property type="component" value="Unassembled WGS sequence"/>
</dbReference>
<dbReference type="GO" id="GO:0009424">
    <property type="term" value="C:bacterial-type flagellum hook"/>
    <property type="evidence" value="ECO:0007669"/>
    <property type="project" value="TreeGrafter"/>
</dbReference>
<reference evidence="8 9" key="1">
    <citation type="submission" date="2018-04" db="EMBL/GenBank/DDBJ databases">
        <title>Altererythrobacter sp. HME9302 genome sequencing and assembly.</title>
        <authorList>
            <person name="Kang H."/>
            <person name="Kim H."/>
            <person name="Joh K."/>
        </authorList>
    </citation>
    <scope>NUCLEOTIDE SEQUENCE [LARGE SCALE GENOMIC DNA]</scope>
    <source>
        <strain evidence="8 9">HME9302</strain>
    </source>
</reference>
<evidence type="ECO:0000256" key="1">
    <source>
        <dbReference type="ARBA" id="ARBA00004117"/>
    </source>
</evidence>
<comment type="caution">
    <text evidence="8">The sequence shown here is derived from an EMBL/GenBank/DDBJ whole genome shotgun (WGS) entry which is preliminary data.</text>
</comment>
<dbReference type="OrthoDB" id="8372879at2"/>
<dbReference type="AlphaFoldDB" id="A0A369Q307"/>
<dbReference type="InterPro" id="IPR010930">
    <property type="entry name" value="Flg_bb/hook_C_dom"/>
</dbReference>
<dbReference type="Pfam" id="PF00460">
    <property type="entry name" value="Flg_bb_rod"/>
    <property type="match status" value="1"/>
</dbReference>
<dbReference type="InterPro" id="IPR053967">
    <property type="entry name" value="LlgE_F_G-like_D1"/>
</dbReference>
<organism evidence="8 9">
    <name type="scientific">Alteripontixanthobacter maritimus</name>
    <dbReference type="NCBI Taxonomy" id="2161824"/>
    <lineage>
        <taxon>Bacteria</taxon>
        <taxon>Pseudomonadati</taxon>
        <taxon>Pseudomonadota</taxon>
        <taxon>Alphaproteobacteria</taxon>
        <taxon>Sphingomonadales</taxon>
        <taxon>Erythrobacteraceae</taxon>
        <taxon>Alteripontixanthobacter</taxon>
    </lineage>
</organism>
<evidence type="ECO:0000313" key="9">
    <source>
        <dbReference type="Proteomes" id="UP000253727"/>
    </source>
</evidence>
<dbReference type="EMBL" id="QBKA01000002">
    <property type="protein sequence ID" value="RDC59154.1"/>
    <property type="molecule type" value="Genomic_DNA"/>
</dbReference>
<dbReference type="GO" id="GO:0005829">
    <property type="term" value="C:cytosol"/>
    <property type="evidence" value="ECO:0007669"/>
    <property type="project" value="TreeGrafter"/>
</dbReference>
<sequence>MTSFYTSLSGLRNAETDLGVVAHNIANAETTGFKKSSVEFADIVSNGSSGDPRMTRGIGSTVTSINQDFSLGAVEQTGRSLDVAIDGDGFFATRNEESGDIKYSRNGNFQLDGAGFVTDFSDKRLQIFETDANGAVTDPNTTVDAQIPPVNAAGSELSGVTVEVTGMVRAAYADGSTADVGRVALANFLSPNGLRAVGGSKWEATGVSGQASFGVPGVGQFGEMRSGALERSNVNLAEEMVGLITAQRNFQANAKAIDTASQLSQTIINLRS</sequence>
<dbReference type="InterPro" id="IPR001444">
    <property type="entry name" value="Flag_bb_rod_N"/>
</dbReference>
<keyword evidence="3 4" id="KW-0975">Bacterial flagellum</keyword>
<dbReference type="Pfam" id="PF06429">
    <property type="entry name" value="Flg_bbr_C"/>
    <property type="match status" value="1"/>
</dbReference>
<feature type="domain" description="Flagellar basal-body/hook protein C-terminal" evidence="6">
    <location>
        <begin position="225"/>
        <end position="270"/>
    </location>
</feature>
<dbReference type="InterPro" id="IPR020013">
    <property type="entry name" value="Flagellar_FlgE/F/G"/>
</dbReference>
<feature type="domain" description="Flagellar hook protein FlgE/F/G-like D1" evidence="7">
    <location>
        <begin position="84"/>
        <end position="169"/>
    </location>
</feature>